<dbReference type="RefSeq" id="WP_008059018.1">
    <property type="nucleotide sequence ID" value="NZ_AFHG01000030.1"/>
</dbReference>
<dbReference type="EMBL" id="AFHG01000030">
    <property type="protein sequence ID" value="EGK72952.1"/>
    <property type="molecule type" value="Genomic_DNA"/>
</dbReference>
<protein>
    <recommendedName>
        <fullName evidence="5">Lipoprotein</fullName>
    </recommendedName>
</protein>
<comment type="caution">
    <text evidence="3">The sequence shown here is derived from an EMBL/GenBank/DDBJ whole genome shotgun (WGS) entry which is preliminary data.</text>
</comment>
<reference evidence="3 4" key="1">
    <citation type="journal article" date="2011" name="J. Bacteriol.">
        <title>Genome sequence of Methyloversatilis universalis FAM5T, a methylotrophic representative of the order Rhodocyclales.</title>
        <authorList>
            <person name="Kittichotirat W."/>
            <person name="Good N.M."/>
            <person name="Hall R."/>
            <person name="Bringel F."/>
            <person name="Lajus A."/>
            <person name="Medigue C."/>
            <person name="Smalley N.E."/>
            <person name="Beck D."/>
            <person name="Bumgarner R."/>
            <person name="Vuilleumier S."/>
            <person name="Kalyuzhnaya M.G."/>
        </authorList>
    </citation>
    <scope>NUCLEOTIDE SEQUENCE [LARGE SCALE GENOMIC DNA]</scope>
    <source>
        <strain evidence="4">ATCC BAA-1314 / JCM 13912 / FAM5</strain>
    </source>
</reference>
<name>F5R8Y5_METUF</name>
<feature type="signal peptide" evidence="2">
    <location>
        <begin position="1"/>
        <end position="24"/>
    </location>
</feature>
<evidence type="ECO:0000313" key="3">
    <source>
        <dbReference type="EMBL" id="EGK72952.1"/>
    </source>
</evidence>
<feature type="compositionally biased region" description="Basic and acidic residues" evidence="1">
    <location>
        <begin position="59"/>
        <end position="102"/>
    </location>
</feature>
<feature type="compositionally biased region" description="Basic residues" evidence="1">
    <location>
        <begin position="103"/>
        <end position="116"/>
    </location>
</feature>
<accession>F5R8Y5</accession>
<keyword evidence="2" id="KW-0732">Signal</keyword>
<feature type="region of interest" description="Disordered" evidence="1">
    <location>
        <begin position="27"/>
        <end position="116"/>
    </location>
</feature>
<dbReference type="STRING" id="1000565.METUNv1_00787"/>
<gene>
    <name evidence="3" type="ORF">METUNv1_00787</name>
</gene>
<dbReference type="Proteomes" id="UP000005019">
    <property type="component" value="Unassembled WGS sequence"/>
</dbReference>
<keyword evidence="4" id="KW-1185">Reference proteome</keyword>
<feature type="compositionally biased region" description="Basic and acidic residues" evidence="1">
    <location>
        <begin position="32"/>
        <end position="51"/>
    </location>
</feature>
<feature type="chain" id="PRO_5003330816" description="Lipoprotein" evidence="2">
    <location>
        <begin position="25"/>
        <end position="116"/>
    </location>
</feature>
<dbReference type="eggNOG" id="ENOG5033C2R">
    <property type="taxonomic scope" value="Bacteria"/>
</dbReference>
<evidence type="ECO:0000313" key="4">
    <source>
        <dbReference type="Proteomes" id="UP000005019"/>
    </source>
</evidence>
<sequence length="116" mass="13519">MNTHTARLSALMISALLCTGSVWAQSATTPSERMEHRIDARQARQEQRIDRGVQSGQLTRHETARLEHQQAHIDRVEDRALADGSLNRHEARHMEKMQDRAKRDIRRQKHDRQHAQ</sequence>
<evidence type="ECO:0000256" key="1">
    <source>
        <dbReference type="SAM" id="MobiDB-lite"/>
    </source>
</evidence>
<evidence type="ECO:0008006" key="5">
    <source>
        <dbReference type="Google" id="ProtNLM"/>
    </source>
</evidence>
<dbReference type="AlphaFoldDB" id="F5R8Y5"/>
<evidence type="ECO:0000256" key="2">
    <source>
        <dbReference type="SAM" id="SignalP"/>
    </source>
</evidence>
<proteinExistence type="predicted"/>
<organism evidence="3 4">
    <name type="scientific">Methyloversatilis universalis (strain ATCC BAA-1314 / DSM 25237 / JCM 13912 / CCUG 52030 / FAM5)</name>
    <dbReference type="NCBI Taxonomy" id="1000565"/>
    <lineage>
        <taxon>Bacteria</taxon>
        <taxon>Pseudomonadati</taxon>
        <taxon>Pseudomonadota</taxon>
        <taxon>Betaproteobacteria</taxon>
        <taxon>Nitrosomonadales</taxon>
        <taxon>Sterolibacteriaceae</taxon>
        <taxon>Methyloversatilis</taxon>
    </lineage>
</organism>